<protein>
    <submittedName>
        <fullName evidence="1">Uncharacterized protein</fullName>
    </submittedName>
</protein>
<proteinExistence type="predicted"/>
<gene>
    <name evidence="1" type="ORF">SAMN04488513_103185</name>
</gene>
<keyword evidence="2" id="KW-1185">Reference proteome</keyword>
<accession>A0A1M6HUI0</accession>
<name>A0A1M6HUI0_9FLAO</name>
<sequence>MELIYGNNYGAFYKVFEAPNVDCTLQLVVDTVGIFMSESDLSHFLGIIQDSDKPCLCASCNGGKCNKIWCTNPLVDICLKVDDHILAEMEDLVKGTQFVLGMDETLKKYRIN</sequence>
<dbReference type="EMBL" id="FQYU01000003">
    <property type="protein sequence ID" value="SHJ25807.1"/>
    <property type="molecule type" value="Genomic_DNA"/>
</dbReference>
<dbReference type="AlphaFoldDB" id="A0A1M6HUI0"/>
<dbReference type="RefSeq" id="WP_072993359.1">
    <property type="nucleotide sequence ID" value="NZ_FQYU01000003.1"/>
</dbReference>
<reference evidence="2" key="1">
    <citation type="submission" date="2016-11" db="EMBL/GenBank/DDBJ databases">
        <authorList>
            <person name="Varghese N."/>
            <person name="Submissions S."/>
        </authorList>
    </citation>
    <scope>NUCLEOTIDE SEQUENCE [LARGE SCALE GENOMIC DNA]</scope>
    <source>
        <strain evidence="2">DSM 19858</strain>
    </source>
</reference>
<evidence type="ECO:0000313" key="1">
    <source>
        <dbReference type="EMBL" id="SHJ25807.1"/>
    </source>
</evidence>
<dbReference type="OrthoDB" id="1180792at2"/>
<organism evidence="1 2">
    <name type="scientific">Pseudozobellia thermophila</name>
    <dbReference type="NCBI Taxonomy" id="192903"/>
    <lineage>
        <taxon>Bacteria</taxon>
        <taxon>Pseudomonadati</taxon>
        <taxon>Bacteroidota</taxon>
        <taxon>Flavobacteriia</taxon>
        <taxon>Flavobacteriales</taxon>
        <taxon>Flavobacteriaceae</taxon>
        <taxon>Pseudozobellia</taxon>
    </lineage>
</organism>
<evidence type="ECO:0000313" key="2">
    <source>
        <dbReference type="Proteomes" id="UP000184543"/>
    </source>
</evidence>
<dbReference type="Proteomes" id="UP000184543">
    <property type="component" value="Unassembled WGS sequence"/>
</dbReference>